<evidence type="ECO:0000256" key="3">
    <source>
        <dbReference type="ARBA" id="ARBA00012865"/>
    </source>
</evidence>
<proteinExistence type="inferred from homology"/>
<dbReference type="SUPFAM" id="SSF56519">
    <property type="entry name" value="Penicillin binding protein dimerisation domain"/>
    <property type="match status" value="1"/>
</dbReference>
<dbReference type="Pfam" id="PF00905">
    <property type="entry name" value="Transpeptidase"/>
    <property type="match status" value="1"/>
</dbReference>
<comment type="caution">
    <text evidence="8">The sequence shown here is derived from an EMBL/GenBank/DDBJ whole genome shotgun (WGS) entry which is preliminary data.</text>
</comment>
<keyword evidence="5" id="KW-0378">Hydrolase</keyword>
<reference evidence="8 9" key="1">
    <citation type="submission" date="2020-08" db="EMBL/GenBank/DDBJ databases">
        <title>Genome public.</title>
        <authorList>
            <person name="Liu C."/>
            <person name="Sun Q."/>
        </authorList>
    </citation>
    <scope>NUCLEOTIDE SEQUENCE [LARGE SCALE GENOMIC DNA]</scope>
    <source>
        <strain evidence="8 9">NSJ-27</strain>
    </source>
</reference>
<dbReference type="Gene3D" id="3.40.710.10">
    <property type="entry name" value="DD-peptidase/beta-lactamase superfamily"/>
    <property type="match status" value="1"/>
</dbReference>
<dbReference type="InterPro" id="IPR001460">
    <property type="entry name" value="PCN-bd_Tpept"/>
</dbReference>
<keyword evidence="4" id="KW-0732">Signal</keyword>
<dbReference type="PANTHER" id="PTHR30627:SF6">
    <property type="entry name" value="BETA-LACTAMASE YBXI-RELATED"/>
    <property type="match status" value="1"/>
</dbReference>
<comment type="similarity">
    <text evidence="2">Belongs to the class-D beta-lactamase family.</text>
</comment>
<evidence type="ECO:0000256" key="4">
    <source>
        <dbReference type="ARBA" id="ARBA00022729"/>
    </source>
</evidence>
<dbReference type="EMBL" id="JACOQK010000001">
    <property type="protein sequence ID" value="MBC5788083.1"/>
    <property type="molecule type" value="Genomic_DNA"/>
</dbReference>
<dbReference type="InterPro" id="IPR036138">
    <property type="entry name" value="PBP_dimer_sf"/>
</dbReference>
<accession>A0ABR7ISK6</accession>
<evidence type="ECO:0000256" key="5">
    <source>
        <dbReference type="ARBA" id="ARBA00022801"/>
    </source>
</evidence>
<evidence type="ECO:0000313" key="9">
    <source>
        <dbReference type="Proteomes" id="UP000649151"/>
    </source>
</evidence>
<feature type="domain" description="Penicillin-binding protein transpeptidase" evidence="7">
    <location>
        <begin position="218"/>
        <end position="524"/>
    </location>
</feature>
<name>A0ABR7ISK6_9CLOT</name>
<keyword evidence="6" id="KW-0046">Antibiotic resistance</keyword>
<evidence type="ECO:0000256" key="1">
    <source>
        <dbReference type="ARBA" id="ARBA00001526"/>
    </source>
</evidence>
<keyword evidence="9" id="KW-1185">Reference proteome</keyword>
<evidence type="ECO:0000313" key="8">
    <source>
        <dbReference type="EMBL" id="MBC5788083.1"/>
    </source>
</evidence>
<comment type="catalytic activity">
    <reaction evidence="1">
        <text>a beta-lactam + H2O = a substituted beta-amino acid</text>
        <dbReference type="Rhea" id="RHEA:20401"/>
        <dbReference type="ChEBI" id="CHEBI:15377"/>
        <dbReference type="ChEBI" id="CHEBI:35627"/>
        <dbReference type="ChEBI" id="CHEBI:140347"/>
        <dbReference type="EC" id="3.5.2.6"/>
    </reaction>
</comment>
<dbReference type="SUPFAM" id="SSF56601">
    <property type="entry name" value="beta-lactamase/transpeptidase-like"/>
    <property type="match status" value="1"/>
</dbReference>
<sequence length="534" mass="57592">MLKRATKLFIVFILLCSILATRIVYLASSTDLTQAAQRQSSYTLTLSTQRGGIYDRNFNNMVNQTTKYVAVVFPDPSCIQQVLDLNPELKREEIAEQIQQGKPFLVESKKASSNHSSIQVFPVSERYRDNGIAPHLIGYLNGDGEAVCGIEQSYNELLQNFTSNYQITFQLDGTGNLIKGKEMEQTIQGNSDGGVVLTLDSGIQELAQKIGGQSIPKGAITVFDVKTSQIVACASFPTYSQNDVAASINDENKPLINRSLYTYNVGSTFKIATAATALEQGISPNYSFFCPGKIDVKGQVFKCHHLAGHGSLNMQQALEKSCNPYYINLALQTGGNAILQTASDMGFGKELELASGIVAAKGTLPSTDDLKNPAELANFGFGQGKLTANSFQVSGLLLSVLNQGKLVQPSLILGTTENGTDLIEPTQAQPPTYVMSEETASILKEDLILALKGQDTEGLKPKLTTAGGKSATAQTGTYDENGVEICQTWYTGFFPTEDPKYVITVLVEEGASGNDTAGPIFAKLADAITLYEQK</sequence>
<evidence type="ECO:0000256" key="6">
    <source>
        <dbReference type="ARBA" id="ARBA00023251"/>
    </source>
</evidence>
<organism evidence="8 9">
    <name type="scientific">Clostridium facile</name>
    <dbReference type="NCBI Taxonomy" id="2763035"/>
    <lineage>
        <taxon>Bacteria</taxon>
        <taxon>Bacillati</taxon>
        <taxon>Bacillota</taxon>
        <taxon>Clostridia</taxon>
        <taxon>Eubacteriales</taxon>
        <taxon>Clostridiaceae</taxon>
        <taxon>Clostridium</taxon>
    </lineage>
</organism>
<dbReference type="Proteomes" id="UP000649151">
    <property type="component" value="Unassembled WGS sequence"/>
</dbReference>
<evidence type="ECO:0000256" key="2">
    <source>
        <dbReference type="ARBA" id="ARBA00007898"/>
    </source>
</evidence>
<protein>
    <recommendedName>
        <fullName evidence="3">beta-lactamase</fullName>
        <ecNumber evidence="3">3.5.2.6</ecNumber>
    </recommendedName>
</protein>
<dbReference type="InterPro" id="IPR050515">
    <property type="entry name" value="Beta-lactam/transpept"/>
</dbReference>
<dbReference type="RefSeq" id="WP_186996760.1">
    <property type="nucleotide sequence ID" value="NZ_JACOQK010000001.1"/>
</dbReference>
<gene>
    <name evidence="8" type="ORF">H8Z77_08645</name>
</gene>
<dbReference type="EC" id="3.5.2.6" evidence="3"/>
<dbReference type="Gene3D" id="3.90.1310.10">
    <property type="entry name" value="Penicillin-binding protein 2a (Domain 2)"/>
    <property type="match status" value="1"/>
</dbReference>
<dbReference type="PANTHER" id="PTHR30627">
    <property type="entry name" value="PEPTIDOGLYCAN D,D-TRANSPEPTIDASE"/>
    <property type="match status" value="1"/>
</dbReference>
<evidence type="ECO:0000259" key="7">
    <source>
        <dbReference type="Pfam" id="PF00905"/>
    </source>
</evidence>
<dbReference type="InterPro" id="IPR012338">
    <property type="entry name" value="Beta-lactam/transpept-like"/>
</dbReference>